<name>A0A2U3P932_9MYCO</name>
<reference evidence="1 2" key="1">
    <citation type="submission" date="2017-01" db="EMBL/GenBank/DDBJ databases">
        <authorList>
            <consortium name="Urmite Genomes"/>
        </authorList>
    </citation>
    <scope>NUCLEOTIDE SEQUENCE [LARGE SCALE GENOMIC DNA]</scope>
    <source>
        <strain evidence="1 2">AB215</strain>
    </source>
</reference>
<organism evidence="1 2">
    <name type="scientific">Mycobacterium numidiamassiliense</name>
    <dbReference type="NCBI Taxonomy" id="1841861"/>
    <lineage>
        <taxon>Bacteria</taxon>
        <taxon>Bacillati</taxon>
        <taxon>Actinomycetota</taxon>
        <taxon>Actinomycetes</taxon>
        <taxon>Mycobacteriales</taxon>
        <taxon>Mycobacteriaceae</taxon>
        <taxon>Mycobacterium</taxon>
    </lineage>
</organism>
<evidence type="ECO:0000313" key="2">
    <source>
        <dbReference type="Proteomes" id="UP000240424"/>
    </source>
</evidence>
<dbReference type="EMBL" id="FUEZ01000004">
    <property type="protein sequence ID" value="SPM40266.1"/>
    <property type="molecule type" value="Genomic_DNA"/>
</dbReference>
<keyword evidence="2" id="KW-1185">Reference proteome</keyword>
<protein>
    <submittedName>
        <fullName evidence="1">Uncharacterized protein</fullName>
    </submittedName>
</protein>
<gene>
    <name evidence="1" type="ORF">MNAB215_2462</name>
</gene>
<accession>A0A2U3P932</accession>
<feature type="non-terminal residue" evidence="1">
    <location>
        <position position="1"/>
    </location>
</feature>
<dbReference type="Proteomes" id="UP000240424">
    <property type="component" value="Unassembled WGS sequence"/>
</dbReference>
<evidence type="ECO:0000313" key="1">
    <source>
        <dbReference type="EMBL" id="SPM40266.1"/>
    </source>
</evidence>
<proteinExistence type="predicted"/>
<sequence>VLNDVAQRANGETQSYIEHTARFEPFEDPMPVLRDLGYKAGKAKLIPGYADIEAKATHGVIVHGWQAIPDCTYTKYGVNVLENPQGLHGGYVLAALVLAGD</sequence>
<dbReference type="AlphaFoldDB" id="A0A2U3P932"/>